<feature type="domain" description="Tyrosine-protein kinase G-rich" evidence="9">
    <location>
        <begin position="151"/>
        <end position="195"/>
    </location>
</feature>
<keyword evidence="6 7" id="KW-0472">Membrane</keyword>
<dbReference type="AlphaFoldDB" id="A0A161WDH4"/>
<organism evidence="10 11">
    <name type="scientific">Clostridium magnum DSM 2767</name>
    <dbReference type="NCBI Taxonomy" id="1121326"/>
    <lineage>
        <taxon>Bacteria</taxon>
        <taxon>Bacillati</taxon>
        <taxon>Bacillota</taxon>
        <taxon>Clostridia</taxon>
        <taxon>Eubacteriales</taxon>
        <taxon>Clostridiaceae</taxon>
        <taxon>Clostridium</taxon>
    </lineage>
</organism>
<dbReference type="Pfam" id="PF13807">
    <property type="entry name" value="GNVR"/>
    <property type="match status" value="1"/>
</dbReference>
<comment type="caution">
    <text evidence="10">The sequence shown here is derived from an EMBL/GenBank/DDBJ whole genome shotgun (WGS) entry which is preliminary data.</text>
</comment>
<evidence type="ECO:0000256" key="6">
    <source>
        <dbReference type="ARBA" id="ARBA00023136"/>
    </source>
</evidence>
<dbReference type="PANTHER" id="PTHR32309:SF13">
    <property type="entry name" value="FERRIC ENTEROBACTIN TRANSPORT PROTEIN FEPE"/>
    <property type="match status" value="1"/>
</dbReference>
<dbReference type="Pfam" id="PF02706">
    <property type="entry name" value="Wzz"/>
    <property type="match status" value="1"/>
</dbReference>
<evidence type="ECO:0000313" key="10">
    <source>
        <dbReference type="EMBL" id="KZL89745.1"/>
    </source>
</evidence>
<dbReference type="InterPro" id="IPR003856">
    <property type="entry name" value="LPS_length_determ_N"/>
</dbReference>
<accession>A0A161WDH4</accession>
<evidence type="ECO:0000313" key="11">
    <source>
        <dbReference type="Proteomes" id="UP000076603"/>
    </source>
</evidence>
<dbReference type="EMBL" id="LWAE01000007">
    <property type="protein sequence ID" value="KZL89745.1"/>
    <property type="molecule type" value="Genomic_DNA"/>
</dbReference>
<evidence type="ECO:0000259" key="9">
    <source>
        <dbReference type="Pfam" id="PF13807"/>
    </source>
</evidence>
<gene>
    <name evidence="10" type="primary">cap8A_2</name>
    <name evidence="10" type="ORF">CLMAG_47430</name>
</gene>
<dbReference type="Proteomes" id="UP000076603">
    <property type="component" value="Unassembled WGS sequence"/>
</dbReference>
<sequence>MSGEVSLNLRDLLNLLKKRSKFILAVTVGATVVSGILTFSLIKPTYEAKTTIVIGKAAETNDKSQYNYNDIMMFQKLVKTYSEIGKSRVVAENASMNLGDVSPEQIQKVLKVTPQVDTQIVELKVVSNSPEKAYLMMNAVSNSFIQESKRIYPSGNIQVMDGAKIPERPVKPNKALNLVAAFVIGLMASIGLSFALEYMDSTIKSEEDINKYLELPVVGIVPKNAEI</sequence>
<evidence type="ECO:0000256" key="3">
    <source>
        <dbReference type="ARBA" id="ARBA00022475"/>
    </source>
</evidence>
<dbReference type="PANTHER" id="PTHR32309">
    <property type="entry name" value="TYROSINE-PROTEIN KINASE"/>
    <property type="match status" value="1"/>
</dbReference>
<evidence type="ECO:0000256" key="4">
    <source>
        <dbReference type="ARBA" id="ARBA00022692"/>
    </source>
</evidence>
<dbReference type="InterPro" id="IPR032807">
    <property type="entry name" value="GNVR"/>
</dbReference>
<dbReference type="OrthoDB" id="2360475at2"/>
<keyword evidence="4 7" id="KW-0812">Transmembrane</keyword>
<evidence type="ECO:0000256" key="2">
    <source>
        <dbReference type="ARBA" id="ARBA00006683"/>
    </source>
</evidence>
<evidence type="ECO:0000256" key="1">
    <source>
        <dbReference type="ARBA" id="ARBA00004651"/>
    </source>
</evidence>
<name>A0A161WDH4_9CLOT</name>
<comment type="similarity">
    <text evidence="2">Belongs to the CpsC/CapA family.</text>
</comment>
<reference evidence="10 11" key="1">
    <citation type="submission" date="2016-04" db="EMBL/GenBank/DDBJ databases">
        <title>Genome sequence of Clostridium magnum DSM 2767.</title>
        <authorList>
            <person name="Poehlein A."/>
            <person name="Uhlig R."/>
            <person name="Fischer R."/>
            <person name="Bahl H."/>
            <person name="Daniel R."/>
        </authorList>
    </citation>
    <scope>NUCLEOTIDE SEQUENCE [LARGE SCALE GENOMIC DNA]</scope>
    <source>
        <strain evidence="10 11">DSM 2767</strain>
    </source>
</reference>
<feature type="transmembrane region" description="Helical" evidence="7">
    <location>
        <begin position="175"/>
        <end position="196"/>
    </location>
</feature>
<dbReference type="STRING" id="1121326.CLMAG_47430"/>
<feature type="transmembrane region" description="Helical" evidence="7">
    <location>
        <begin position="22"/>
        <end position="42"/>
    </location>
</feature>
<dbReference type="RefSeq" id="WP_066627940.1">
    <property type="nucleotide sequence ID" value="NZ_FQXL01000006.1"/>
</dbReference>
<dbReference type="InterPro" id="IPR050445">
    <property type="entry name" value="Bact_polysacc_biosynth/exp"/>
</dbReference>
<dbReference type="GO" id="GO:0005886">
    <property type="term" value="C:plasma membrane"/>
    <property type="evidence" value="ECO:0007669"/>
    <property type="project" value="UniProtKB-SubCell"/>
</dbReference>
<dbReference type="GO" id="GO:0004713">
    <property type="term" value="F:protein tyrosine kinase activity"/>
    <property type="evidence" value="ECO:0007669"/>
    <property type="project" value="TreeGrafter"/>
</dbReference>
<proteinExistence type="inferred from homology"/>
<evidence type="ECO:0000256" key="7">
    <source>
        <dbReference type="SAM" id="Phobius"/>
    </source>
</evidence>
<keyword evidence="3" id="KW-1003">Cell membrane</keyword>
<feature type="domain" description="Polysaccharide chain length determinant N-terminal" evidence="8">
    <location>
        <begin position="7"/>
        <end position="96"/>
    </location>
</feature>
<evidence type="ECO:0000256" key="5">
    <source>
        <dbReference type="ARBA" id="ARBA00022989"/>
    </source>
</evidence>
<keyword evidence="11" id="KW-1185">Reference proteome</keyword>
<dbReference type="PATRIC" id="fig|1121326.3.peg.4810"/>
<protein>
    <submittedName>
        <fullName evidence="10">Capsular polysaccharide type 8 biosynthesis protein cap8A</fullName>
    </submittedName>
</protein>
<keyword evidence="5 7" id="KW-1133">Transmembrane helix</keyword>
<evidence type="ECO:0000259" key="8">
    <source>
        <dbReference type="Pfam" id="PF02706"/>
    </source>
</evidence>
<comment type="subcellular location">
    <subcellularLocation>
        <location evidence="1">Cell membrane</location>
        <topology evidence="1">Multi-pass membrane protein</topology>
    </subcellularLocation>
</comment>